<dbReference type="NCBIfam" id="TIGR00229">
    <property type="entry name" value="sensory_box"/>
    <property type="match status" value="1"/>
</dbReference>
<evidence type="ECO:0000256" key="1">
    <source>
        <dbReference type="ARBA" id="ARBA00022630"/>
    </source>
</evidence>
<accession>A0A0W1RC99</accession>
<dbReference type="InterPro" id="IPR001610">
    <property type="entry name" value="PAC"/>
</dbReference>
<dbReference type="InterPro" id="IPR035965">
    <property type="entry name" value="PAS-like_dom_sf"/>
</dbReference>
<evidence type="ECO:0000313" key="5">
    <source>
        <dbReference type="EMBL" id="KTG11102.1"/>
    </source>
</evidence>
<dbReference type="InterPro" id="IPR000014">
    <property type="entry name" value="PAS"/>
</dbReference>
<dbReference type="Proteomes" id="UP000054387">
    <property type="component" value="Unassembled WGS sequence"/>
</dbReference>
<proteinExistence type="predicted"/>
<reference evidence="5 6" key="1">
    <citation type="submission" date="2015-12" db="EMBL/GenBank/DDBJ databases">
        <title>Haloprofundus marisrubri gen. nov., sp. nov., an extremely halophilic archaeon isolated from the Discovery deep brine-seawater interface in the Red Sea.</title>
        <authorList>
            <person name="Zhang G."/>
            <person name="Stingl U."/>
            <person name="Rashid M."/>
        </authorList>
    </citation>
    <scope>NUCLEOTIDE SEQUENCE [LARGE SCALE GENOMIC DNA]</scope>
    <source>
        <strain evidence="5 6">SB9</strain>
    </source>
</reference>
<keyword evidence="2" id="KW-0288">FMN</keyword>
<dbReference type="EMBL" id="LOPU01000013">
    <property type="protein sequence ID" value="KTG11102.1"/>
    <property type="molecule type" value="Genomic_DNA"/>
</dbReference>
<dbReference type="AlphaFoldDB" id="A0A0W1RC99"/>
<dbReference type="STRING" id="1514971.AUR64_05165"/>
<evidence type="ECO:0000259" key="4">
    <source>
        <dbReference type="PROSITE" id="PS50112"/>
    </source>
</evidence>
<name>A0A0W1RC99_9EURY</name>
<keyword evidence="3" id="KW-0157">Chromophore</keyword>
<dbReference type="PANTHER" id="PTHR47429">
    <property type="entry name" value="PROTEIN TWIN LOV 1"/>
    <property type="match status" value="1"/>
</dbReference>
<keyword evidence="6" id="KW-1185">Reference proteome</keyword>
<comment type="caution">
    <text evidence="5">The sequence shown here is derived from an EMBL/GenBank/DDBJ whole genome shotgun (WGS) entry which is preliminary data.</text>
</comment>
<dbReference type="PROSITE" id="PS50112">
    <property type="entry name" value="PAS"/>
    <property type="match status" value="1"/>
</dbReference>
<evidence type="ECO:0000313" key="6">
    <source>
        <dbReference type="Proteomes" id="UP000054387"/>
    </source>
</evidence>
<dbReference type="Pfam" id="PF13426">
    <property type="entry name" value="PAS_9"/>
    <property type="match status" value="1"/>
</dbReference>
<organism evidence="5 6">
    <name type="scientific">Haloprofundus marisrubri</name>
    <dbReference type="NCBI Taxonomy" id="1514971"/>
    <lineage>
        <taxon>Archaea</taxon>
        <taxon>Methanobacteriati</taxon>
        <taxon>Methanobacteriota</taxon>
        <taxon>Stenosarchaea group</taxon>
        <taxon>Halobacteria</taxon>
        <taxon>Halobacteriales</taxon>
        <taxon>Haloferacaceae</taxon>
        <taxon>Haloprofundus</taxon>
    </lineage>
</organism>
<sequence length="192" mass="21977">MSLRRNIMDCLRLDERAFRPAVVELHDEYGLGEGRLRESLSDGFEAFDGPDELDDYETFGEHERRLVWRIWLLDAVSLGLTLSGPVYQDNPLIYANSAFRELTGYSMAELRGENPRLLQGPETESSPVDDLREALDIWEPVTVELWNYRKDGTPFRNRVSLLPVEDDTGMVTNWVGVQERVDHEADSESASN</sequence>
<dbReference type="Gene3D" id="3.30.450.20">
    <property type="entry name" value="PAS domain"/>
    <property type="match status" value="1"/>
</dbReference>
<keyword evidence="1" id="KW-0285">Flavoprotein</keyword>
<feature type="domain" description="PAS" evidence="4">
    <location>
        <begin position="89"/>
        <end position="136"/>
    </location>
</feature>
<dbReference type="SMART" id="SM00086">
    <property type="entry name" value="PAC"/>
    <property type="match status" value="1"/>
</dbReference>
<gene>
    <name evidence="5" type="ORF">AUR64_05165</name>
</gene>
<dbReference type="PANTHER" id="PTHR47429:SF2">
    <property type="entry name" value="PROTEIN TWIN LOV 1"/>
    <property type="match status" value="1"/>
</dbReference>
<protein>
    <recommendedName>
        <fullName evidence="4">PAS domain-containing protein</fullName>
    </recommendedName>
</protein>
<evidence type="ECO:0000256" key="3">
    <source>
        <dbReference type="ARBA" id="ARBA00022991"/>
    </source>
</evidence>
<dbReference type="CDD" id="cd00130">
    <property type="entry name" value="PAS"/>
    <property type="match status" value="1"/>
</dbReference>
<dbReference type="SUPFAM" id="SSF55785">
    <property type="entry name" value="PYP-like sensor domain (PAS domain)"/>
    <property type="match status" value="1"/>
</dbReference>
<evidence type="ECO:0000256" key="2">
    <source>
        <dbReference type="ARBA" id="ARBA00022643"/>
    </source>
</evidence>